<dbReference type="Proteomes" id="UP000650994">
    <property type="component" value="Unassembled WGS sequence"/>
</dbReference>
<evidence type="ECO:0000256" key="6">
    <source>
        <dbReference type="RuleBase" id="RU003983"/>
    </source>
</evidence>
<keyword evidence="2" id="KW-0479">Metal-binding</keyword>
<dbReference type="EMBL" id="BMFL01000011">
    <property type="protein sequence ID" value="GGF01338.1"/>
    <property type="molecule type" value="Genomic_DNA"/>
</dbReference>
<evidence type="ECO:0000256" key="5">
    <source>
        <dbReference type="ARBA" id="ARBA00023049"/>
    </source>
</evidence>
<evidence type="ECO:0000313" key="12">
    <source>
        <dbReference type="Proteomes" id="UP000650994"/>
    </source>
</evidence>
<keyword evidence="7" id="KW-0732">Signal</keyword>
<dbReference type="EMBL" id="FRBH01000005">
    <property type="protein sequence ID" value="SHL07131.1"/>
    <property type="molecule type" value="Genomic_DNA"/>
</dbReference>
<dbReference type="GO" id="GO:0051603">
    <property type="term" value="P:proteolysis involved in protein catabolic process"/>
    <property type="evidence" value="ECO:0007669"/>
    <property type="project" value="TreeGrafter"/>
</dbReference>
<organism evidence="10 11">
    <name type="scientific">Chishuiella changwenlii</name>
    <dbReference type="NCBI Taxonomy" id="1434701"/>
    <lineage>
        <taxon>Bacteria</taxon>
        <taxon>Pseudomonadati</taxon>
        <taxon>Bacteroidota</taxon>
        <taxon>Flavobacteriia</taxon>
        <taxon>Flavobacteriales</taxon>
        <taxon>Weeksellaceae</taxon>
        <taxon>Chishuiella</taxon>
    </lineage>
</organism>
<keyword evidence="3 6" id="KW-0378">Hydrolase</keyword>
<sequence length="428" mass="50751">MKKLIPFLFTLLSSVLVFSQTNLNSDALKERDLKTLKAVQNKYNNFNNRFEKNVYNQHFTRIENDLNKNYKKNFFILDNDYQEFIKNCFQNIKDANKTIPLESPHFYILKSNVPNASSLGFDYYMINNGLFQLFDNEYQFAAVITHEIAHNYLQHVKLEIIQEAEFIQDFKKEYRSLKRSDLIKLIKSQDEVIQKKYDLANQSRKKEIAADSLGFILYSQLNFPKIEYLNSLKKLEEFDEKIKTTTINDSLYYQTFEVNGVKLNPKWLKIQKNELFSGLSFTEHVNQDSVSTHPNIVDRINWLKNNFKIEEKQLESKNASTNYIQLKKKYNDTLFDNYYDNNEYAVALYHLIREKNLNSKLLDFDKNIAIIFNKLHEGRLKLSFNKYVPIADVNSEKTDYNKFLHLIWNIPTADLKTIADYYKTKATI</sequence>
<protein>
    <submittedName>
        <fullName evidence="10">Peptidase family M48</fullName>
    </submittedName>
</protein>
<reference evidence="9" key="5">
    <citation type="submission" date="2024-05" db="EMBL/GenBank/DDBJ databases">
        <authorList>
            <person name="Sun Q."/>
            <person name="Zhou Y."/>
        </authorList>
    </citation>
    <scope>NUCLEOTIDE SEQUENCE</scope>
    <source>
        <strain evidence="9">CGMCC 1.12707</strain>
    </source>
</reference>
<evidence type="ECO:0000256" key="3">
    <source>
        <dbReference type="ARBA" id="ARBA00022801"/>
    </source>
</evidence>
<evidence type="ECO:0000313" key="10">
    <source>
        <dbReference type="EMBL" id="SHL07131.1"/>
    </source>
</evidence>
<name>A0A1M6XME9_9FLAO</name>
<evidence type="ECO:0000256" key="1">
    <source>
        <dbReference type="ARBA" id="ARBA00022670"/>
    </source>
</evidence>
<keyword evidence="4 6" id="KW-0862">Zinc</keyword>
<dbReference type="InterPro" id="IPR001915">
    <property type="entry name" value="Peptidase_M48"/>
</dbReference>
<comment type="similarity">
    <text evidence="6">Belongs to the peptidase M48 family.</text>
</comment>
<evidence type="ECO:0000256" key="2">
    <source>
        <dbReference type="ARBA" id="ARBA00022723"/>
    </source>
</evidence>
<keyword evidence="12" id="KW-1185">Reference proteome</keyword>
<keyword evidence="1 6" id="KW-0645">Protease</keyword>
<dbReference type="PANTHER" id="PTHR22726:SF1">
    <property type="entry name" value="METALLOENDOPEPTIDASE OMA1, MITOCHONDRIAL"/>
    <property type="match status" value="1"/>
</dbReference>
<dbReference type="STRING" id="1434701.SAMN05443634_105304"/>
<dbReference type="GO" id="GO:0016020">
    <property type="term" value="C:membrane"/>
    <property type="evidence" value="ECO:0007669"/>
    <property type="project" value="TreeGrafter"/>
</dbReference>
<dbReference type="RefSeq" id="WP_072931449.1">
    <property type="nucleotide sequence ID" value="NZ_BMFL01000011.1"/>
</dbReference>
<dbReference type="AlphaFoldDB" id="A0A1M6XME9"/>
<evidence type="ECO:0000259" key="8">
    <source>
        <dbReference type="Pfam" id="PF01435"/>
    </source>
</evidence>
<dbReference type="InterPro" id="IPR051156">
    <property type="entry name" value="Mito/Outer_Membr_Metalloprot"/>
</dbReference>
<keyword evidence="5 6" id="KW-0482">Metalloprotease</keyword>
<dbReference type="PANTHER" id="PTHR22726">
    <property type="entry name" value="METALLOENDOPEPTIDASE OMA1"/>
    <property type="match status" value="1"/>
</dbReference>
<reference evidence="11" key="3">
    <citation type="submission" date="2016-11" db="EMBL/GenBank/DDBJ databases">
        <authorList>
            <person name="Varghese N."/>
            <person name="Submissions S."/>
        </authorList>
    </citation>
    <scope>NUCLEOTIDE SEQUENCE [LARGE SCALE GENOMIC DNA]</scope>
    <source>
        <strain evidence="11">DSM 27989</strain>
    </source>
</reference>
<gene>
    <name evidence="9" type="ORF">GCM10010984_18530</name>
    <name evidence="10" type="ORF">SAMN05443634_105304</name>
</gene>
<dbReference type="GO" id="GO:0046872">
    <property type="term" value="F:metal ion binding"/>
    <property type="evidence" value="ECO:0007669"/>
    <property type="project" value="UniProtKB-KW"/>
</dbReference>
<dbReference type="Proteomes" id="UP000184120">
    <property type="component" value="Unassembled WGS sequence"/>
</dbReference>
<dbReference type="Gene3D" id="3.30.2010.10">
    <property type="entry name" value="Metalloproteases ('zincins'), catalytic domain"/>
    <property type="match status" value="1"/>
</dbReference>
<evidence type="ECO:0000256" key="4">
    <source>
        <dbReference type="ARBA" id="ARBA00022833"/>
    </source>
</evidence>
<reference evidence="12" key="4">
    <citation type="journal article" date="2019" name="Int. J. Syst. Evol. Microbiol.">
        <title>The Global Catalogue of Microorganisms (GCM) 10K type strain sequencing project: providing services to taxonomists for standard genome sequencing and annotation.</title>
        <authorList>
            <consortium name="The Broad Institute Genomics Platform"/>
            <consortium name="The Broad Institute Genome Sequencing Center for Infectious Disease"/>
            <person name="Wu L."/>
            <person name="Ma J."/>
        </authorList>
    </citation>
    <scope>NUCLEOTIDE SEQUENCE [LARGE SCALE GENOMIC DNA]</scope>
    <source>
        <strain evidence="12">CGMCC 1.12707</strain>
    </source>
</reference>
<reference evidence="9" key="1">
    <citation type="journal article" date="2014" name="Int. J. Syst. Evol. Microbiol.">
        <title>Complete genome of a new Firmicutes species belonging to the dominant human colonic microbiota ('Ruminococcus bicirculans') reveals two chromosomes and a selective capacity to utilize plant glucans.</title>
        <authorList>
            <consortium name="NISC Comparative Sequencing Program"/>
            <person name="Wegmann U."/>
            <person name="Louis P."/>
            <person name="Goesmann A."/>
            <person name="Henrissat B."/>
            <person name="Duncan S.H."/>
            <person name="Flint H.J."/>
        </authorList>
    </citation>
    <scope>NUCLEOTIDE SEQUENCE</scope>
    <source>
        <strain evidence="9">CGMCC 1.12707</strain>
    </source>
</reference>
<dbReference type="Pfam" id="PF01435">
    <property type="entry name" value="Peptidase_M48"/>
    <property type="match status" value="1"/>
</dbReference>
<feature type="chain" id="PRO_5013336970" evidence="7">
    <location>
        <begin position="20"/>
        <end position="428"/>
    </location>
</feature>
<evidence type="ECO:0000313" key="9">
    <source>
        <dbReference type="EMBL" id="GGF01338.1"/>
    </source>
</evidence>
<proteinExistence type="inferred from homology"/>
<feature type="signal peptide" evidence="7">
    <location>
        <begin position="1"/>
        <end position="19"/>
    </location>
</feature>
<reference evidence="10" key="2">
    <citation type="submission" date="2016-11" db="EMBL/GenBank/DDBJ databases">
        <authorList>
            <person name="Jaros S."/>
            <person name="Januszkiewicz K."/>
            <person name="Wedrychowicz H."/>
        </authorList>
    </citation>
    <scope>NUCLEOTIDE SEQUENCE [LARGE SCALE GENOMIC DNA]</scope>
    <source>
        <strain evidence="10">DSM 27989</strain>
    </source>
</reference>
<dbReference type="OrthoDB" id="910748at2"/>
<comment type="cofactor">
    <cofactor evidence="6">
        <name>Zn(2+)</name>
        <dbReference type="ChEBI" id="CHEBI:29105"/>
    </cofactor>
    <text evidence="6">Binds 1 zinc ion per subunit.</text>
</comment>
<feature type="domain" description="Peptidase M48" evidence="8">
    <location>
        <begin position="95"/>
        <end position="305"/>
    </location>
</feature>
<evidence type="ECO:0000256" key="7">
    <source>
        <dbReference type="SAM" id="SignalP"/>
    </source>
</evidence>
<accession>A0A1M6XME9</accession>
<dbReference type="GO" id="GO:0004222">
    <property type="term" value="F:metalloendopeptidase activity"/>
    <property type="evidence" value="ECO:0007669"/>
    <property type="project" value="InterPro"/>
</dbReference>
<evidence type="ECO:0000313" key="11">
    <source>
        <dbReference type="Proteomes" id="UP000184120"/>
    </source>
</evidence>